<evidence type="ECO:0000313" key="1">
    <source>
        <dbReference type="EMBL" id="RZN61271.1"/>
    </source>
</evidence>
<accession>A0A520KJW1</accession>
<sequence length="201" mass="23944">MMLAEEMITPEILKKCSEEFRNEEGRAYFYDIAVEIADKYPLQAAIIVLATWNTGRFRFMMSDPKNLMDLKEALDKCRPLFEQLKKERFQTANFDEIGEIVKQIYSILSKVKGVEYTGASKLMHLFCPNLFVMWDGFIRRKYRVGKSPEDFLKFQKLMQDRFGKIKWDEPRTLPKVIDEYNYVKFTLPRLRKQRLKKRGKA</sequence>
<dbReference type="EMBL" id="RXII01000077">
    <property type="protein sequence ID" value="RZN61271.1"/>
    <property type="molecule type" value="Genomic_DNA"/>
</dbReference>
<protein>
    <submittedName>
        <fullName evidence="1">Uncharacterized protein</fullName>
    </submittedName>
</protein>
<dbReference type="AlphaFoldDB" id="A0A520KJW1"/>
<reference evidence="1 2" key="1">
    <citation type="journal article" date="2019" name="Nat. Microbiol.">
        <title>Wide diversity of methane and short-chain alkane metabolisms in uncultured archaea.</title>
        <authorList>
            <person name="Borrel G."/>
            <person name="Adam P.S."/>
            <person name="McKay L.J."/>
            <person name="Chen L.X."/>
            <person name="Sierra-Garcia I.N."/>
            <person name="Sieber C.M."/>
            <person name="Letourneur Q."/>
            <person name="Ghozlane A."/>
            <person name="Andersen G.L."/>
            <person name="Li W.J."/>
            <person name="Hallam S.J."/>
            <person name="Muyzer G."/>
            <person name="de Oliveira V.M."/>
            <person name="Inskeep W.P."/>
            <person name="Banfield J.F."/>
            <person name="Gribaldo S."/>
        </authorList>
    </citation>
    <scope>NUCLEOTIDE SEQUENCE [LARGE SCALE GENOMIC DNA]</scope>
    <source>
        <strain evidence="1">NM4</strain>
    </source>
</reference>
<proteinExistence type="predicted"/>
<evidence type="ECO:0000313" key="2">
    <source>
        <dbReference type="Proteomes" id="UP000316217"/>
    </source>
</evidence>
<dbReference type="Proteomes" id="UP000316217">
    <property type="component" value="Unassembled WGS sequence"/>
</dbReference>
<comment type="caution">
    <text evidence="1">The sequence shown here is derived from an EMBL/GenBank/DDBJ whole genome shotgun (WGS) entry which is preliminary data.</text>
</comment>
<gene>
    <name evidence="1" type="ORF">EF810_05040</name>
</gene>
<name>A0A520KJW1_9CREN</name>
<organism evidence="1 2">
    <name type="scientific">Candidatus Methanodesulfokora washburnensis</name>
    <dbReference type="NCBI Taxonomy" id="2478471"/>
    <lineage>
        <taxon>Archaea</taxon>
        <taxon>Thermoproteota</taxon>
        <taxon>Candidatus Korarchaeia</taxon>
        <taxon>Candidatus Korarchaeia incertae sedis</taxon>
        <taxon>Candidatus Methanodesulfokora</taxon>
    </lineage>
</organism>